<dbReference type="Proteomes" id="UP001233172">
    <property type="component" value="Unassembled WGS sequence"/>
</dbReference>
<dbReference type="AlphaFoldDB" id="A0AAD8BDP9"/>
<keyword evidence="4 8" id="KW-0297">G-protein coupled receptor</keyword>
<dbReference type="GO" id="GO:0004930">
    <property type="term" value="F:G protein-coupled receptor activity"/>
    <property type="evidence" value="ECO:0007669"/>
    <property type="project" value="UniProtKB-KW"/>
</dbReference>
<sequence>IVPALATIDVLVSTLTIIVIALDRYLAIVHTSQVTTRHVVSALLIIWTLAILLSTPLFCFHKIDTQE</sequence>
<evidence type="ECO:0000256" key="8">
    <source>
        <dbReference type="RuleBase" id="RU000688"/>
    </source>
</evidence>
<dbReference type="Pfam" id="PF00001">
    <property type="entry name" value="7tm_1"/>
    <property type="match status" value="1"/>
</dbReference>
<evidence type="ECO:0000256" key="3">
    <source>
        <dbReference type="ARBA" id="ARBA00022989"/>
    </source>
</evidence>
<evidence type="ECO:0000256" key="1">
    <source>
        <dbReference type="ARBA" id="ARBA00004141"/>
    </source>
</evidence>
<evidence type="ECO:0000256" key="5">
    <source>
        <dbReference type="ARBA" id="ARBA00023136"/>
    </source>
</evidence>
<evidence type="ECO:0000259" key="10">
    <source>
        <dbReference type="PROSITE" id="PS50262"/>
    </source>
</evidence>
<comment type="caution">
    <text evidence="11">The sequence shown here is derived from an EMBL/GenBank/DDBJ whole genome shotgun (WGS) entry which is preliminary data.</text>
</comment>
<organism evidence="11 12">
    <name type="scientific">Biomphalaria pfeifferi</name>
    <name type="common">Bloodfluke planorb</name>
    <name type="synonym">Freshwater snail</name>
    <dbReference type="NCBI Taxonomy" id="112525"/>
    <lineage>
        <taxon>Eukaryota</taxon>
        <taxon>Metazoa</taxon>
        <taxon>Spiralia</taxon>
        <taxon>Lophotrochozoa</taxon>
        <taxon>Mollusca</taxon>
        <taxon>Gastropoda</taxon>
        <taxon>Heterobranchia</taxon>
        <taxon>Euthyneura</taxon>
        <taxon>Panpulmonata</taxon>
        <taxon>Hygrophila</taxon>
        <taxon>Lymnaeoidea</taxon>
        <taxon>Planorbidae</taxon>
        <taxon>Biomphalaria</taxon>
    </lineage>
</organism>
<keyword evidence="12" id="KW-1185">Reference proteome</keyword>
<feature type="domain" description="G-protein coupled receptors family 1 profile" evidence="10">
    <location>
        <begin position="1"/>
        <end position="67"/>
    </location>
</feature>
<evidence type="ECO:0000256" key="9">
    <source>
        <dbReference type="SAM" id="Phobius"/>
    </source>
</evidence>
<dbReference type="PRINTS" id="PR00237">
    <property type="entry name" value="GPCRRHODOPSN"/>
</dbReference>
<dbReference type="SUPFAM" id="SSF81321">
    <property type="entry name" value="Family A G protein-coupled receptor-like"/>
    <property type="match status" value="1"/>
</dbReference>
<feature type="transmembrane region" description="Helical" evidence="9">
    <location>
        <begin position="39"/>
        <end position="63"/>
    </location>
</feature>
<feature type="transmembrane region" description="Helical" evidence="9">
    <location>
        <begin position="6"/>
        <end position="27"/>
    </location>
</feature>
<keyword evidence="6 8" id="KW-0675">Receptor</keyword>
<reference evidence="11" key="2">
    <citation type="submission" date="2023-04" db="EMBL/GenBank/DDBJ databases">
        <authorList>
            <person name="Bu L."/>
            <person name="Lu L."/>
            <person name="Laidemitt M.R."/>
            <person name="Zhang S.M."/>
            <person name="Mutuku M."/>
            <person name="Mkoji G."/>
            <person name="Steinauer M."/>
            <person name="Loker E.S."/>
        </authorList>
    </citation>
    <scope>NUCLEOTIDE SEQUENCE</scope>
    <source>
        <strain evidence="11">KasaAsao</strain>
        <tissue evidence="11">Whole Snail</tissue>
    </source>
</reference>
<keyword evidence="7 8" id="KW-0807">Transducer</keyword>
<proteinExistence type="inferred from homology"/>
<dbReference type="InterPro" id="IPR000276">
    <property type="entry name" value="GPCR_Rhodpsn"/>
</dbReference>
<dbReference type="Gene3D" id="1.20.1070.10">
    <property type="entry name" value="Rhodopsin 7-helix transmembrane proteins"/>
    <property type="match status" value="1"/>
</dbReference>
<evidence type="ECO:0000313" key="12">
    <source>
        <dbReference type="Proteomes" id="UP001233172"/>
    </source>
</evidence>
<feature type="non-terminal residue" evidence="11">
    <location>
        <position position="67"/>
    </location>
</feature>
<protein>
    <submittedName>
        <fullName evidence="11">Neuropeptide Y receptor type 2</fullName>
    </submittedName>
</protein>
<dbReference type="PANTHER" id="PTHR24235">
    <property type="entry name" value="NEUROPEPTIDE Y RECEPTOR"/>
    <property type="match status" value="1"/>
</dbReference>
<comment type="subcellular location">
    <subcellularLocation>
        <location evidence="1">Membrane</location>
        <topology evidence="1">Multi-pass membrane protein</topology>
    </subcellularLocation>
</comment>
<evidence type="ECO:0000256" key="2">
    <source>
        <dbReference type="ARBA" id="ARBA00022692"/>
    </source>
</evidence>
<gene>
    <name evidence="11" type="ORF">Bpfe_018531</name>
</gene>
<dbReference type="PROSITE" id="PS00237">
    <property type="entry name" value="G_PROTEIN_RECEP_F1_1"/>
    <property type="match status" value="1"/>
</dbReference>
<dbReference type="PANTHER" id="PTHR24235:SF29">
    <property type="entry name" value="GH23382P"/>
    <property type="match status" value="1"/>
</dbReference>
<keyword evidence="3 9" id="KW-1133">Transmembrane helix</keyword>
<keyword evidence="5 9" id="KW-0472">Membrane</keyword>
<dbReference type="GO" id="GO:0016020">
    <property type="term" value="C:membrane"/>
    <property type="evidence" value="ECO:0007669"/>
    <property type="project" value="UniProtKB-SubCell"/>
</dbReference>
<dbReference type="PROSITE" id="PS50262">
    <property type="entry name" value="G_PROTEIN_RECEP_F1_2"/>
    <property type="match status" value="1"/>
</dbReference>
<dbReference type="EMBL" id="JASAOG010000098">
    <property type="protein sequence ID" value="KAK0051984.1"/>
    <property type="molecule type" value="Genomic_DNA"/>
</dbReference>
<keyword evidence="2 8" id="KW-0812">Transmembrane</keyword>
<comment type="similarity">
    <text evidence="8">Belongs to the G-protein coupled receptor 1 family.</text>
</comment>
<reference evidence="11" key="1">
    <citation type="journal article" date="2023" name="PLoS Negl. Trop. Dis.">
        <title>A genome sequence for Biomphalaria pfeifferi, the major vector snail for the human-infecting parasite Schistosoma mansoni.</title>
        <authorList>
            <person name="Bu L."/>
            <person name="Lu L."/>
            <person name="Laidemitt M.R."/>
            <person name="Zhang S.M."/>
            <person name="Mutuku M."/>
            <person name="Mkoji G."/>
            <person name="Steinauer M."/>
            <person name="Loker E.S."/>
        </authorList>
    </citation>
    <scope>NUCLEOTIDE SEQUENCE</scope>
    <source>
        <strain evidence="11">KasaAsao</strain>
    </source>
</reference>
<evidence type="ECO:0000313" key="11">
    <source>
        <dbReference type="EMBL" id="KAK0051984.1"/>
    </source>
</evidence>
<evidence type="ECO:0000256" key="4">
    <source>
        <dbReference type="ARBA" id="ARBA00023040"/>
    </source>
</evidence>
<dbReference type="InterPro" id="IPR017452">
    <property type="entry name" value="GPCR_Rhodpsn_7TM"/>
</dbReference>
<evidence type="ECO:0000256" key="7">
    <source>
        <dbReference type="ARBA" id="ARBA00023224"/>
    </source>
</evidence>
<evidence type="ECO:0000256" key="6">
    <source>
        <dbReference type="ARBA" id="ARBA00023170"/>
    </source>
</evidence>
<accession>A0AAD8BDP9</accession>
<feature type="non-terminal residue" evidence="11">
    <location>
        <position position="1"/>
    </location>
</feature>
<name>A0AAD8BDP9_BIOPF</name>